<comment type="caution">
    <text evidence="1">The sequence shown here is derived from an EMBL/GenBank/DDBJ whole genome shotgun (WGS) entry which is preliminary data.</text>
</comment>
<dbReference type="AlphaFoldDB" id="A0A3M9N8F1"/>
<evidence type="ECO:0000313" key="1">
    <source>
        <dbReference type="EMBL" id="RNI33268.1"/>
    </source>
</evidence>
<gene>
    <name evidence="1" type="ORF">EFA69_02330</name>
</gene>
<keyword evidence="2" id="KW-1185">Reference proteome</keyword>
<evidence type="ECO:0000313" key="2">
    <source>
        <dbReference type="Proteomes" id="UP000271010"/>
    </source>
</evidence>
<proteinExistence type="predicted"/>
<reference evidence="1 2" key="1">
    <citation type="submission" date="2018-11" db="EMBL/GenBank/DDBJ databases">
        <title>Rufibacter latericius sp. nov., isolated from water in Baiyang Lake.</title>
        <authorList>
            <person name="Yang Y."/>
        </authorList>
    </citation>
    <scope>NUCLEOTIDE SEQUENCE [LARGE SCALE GENOMIC DNA]</scope>
    <source>
        <strain evidence="1 2">MCC P1</strain>
    </source>
</reference>
<dbReference type="Proteomes" id="UP000271010">
    <property type="component" value="Unassembled WGS sequence"/>
</dbReference>
<dbReference type="EMBL" id="RJJE01000001">
    <property type="protein sequence ID" value="RNI33268.1"/>
    <property type="molecule type" value="Genomic_DNA"/>
</dbReference>
<organism evidence="1 2">
    <name type="scientific">Rufibacter immobilis</name>
    <dbReference type="NCBI Taxonomy" id="1348778"/>
    <lineage>
        <taxon>Bacteria</taxon>
        <taxon>Pseudomonadati</taxon>
        <taxon>Bacteroidota</taxon>
        <taxon>Cytophagia</taxon>
        <taxon>Cytophagales</taxon>
        <taxon>Hymenobacteraceae</taxon>
        <taxon>Rufibacter</taxon>
    </lineage>
</organism>
<protein>
    <submittedName>
        <fullName evidence="1">Uncharacterized protein</fullName>
    </submittedName>
</protein>
<name>A0A3M9N8F1_9BACT</name>
<accession>A0A3M9N8F1</accession>
<sequence>MEVGDGSSAGVNPSLPFPRGDFWFFAHEAALEESGAGIGVAAAENLRHELTSQAISFLVQMTPLPGGAGVGSSV</sequence>